<proteinExistence type="predicted"/>
<name>A0ACB9JAT0_9ASTR</name>
<dbReference type="EMBL" id="CM042021">
    <property type="protein sequence ID" value="KAI3817063.1"/>
    <property type="molecule type" value="Genomic_DNA"/>
</dbReference>
<accession>A0ACB9JAT0</accession>
<sequence>MVVVGRGRVVRRRRSLASRIGMYLIKAMMDRYHLGKKEEAPDQRQNHDFDQKVFSWSLDDIQNENPYQHQAKIERYHLGQKKEAPRRQHVGFEQMVFSWSLEDIRNEDLYKHQVENIPLTFQSEEHYAGSFVYPLLEETRAELASSIEIMYRAPYAEIFSLNETKDDGKMMYDVTVGNWRNRFSERGKEPYRTLPGDLLILADGKPESVSDLQREGRTWIFSLVNNINDDGDEDDIDNTSTCFEVRASQQIEFQEGMFVVFLINTTTNKRIWNSLHMHRNMNIIKEVLYSDSMVKECCNICSSDNDPSQKFDPHLLDKLNESQAGAIKAAICKTECCHCSFVQQIWGPPGTGKTTTVSVLLFILLQMNHRTLTCAPTNVAIVQVASHVLNLVKESFNTTTASGDFFYCIGDVLLFGNKQRLKVGKEIEEIYLENRVKRLTECLGPLTGWKHCMTSMVDLLESCVSQYHVFVENELFKEEQLASENQNETKATKLEVKSFIEFVRDRFNSCVLPLRRCILTFLTHVPKGFMKEHNFQRMVSLLDDLRFFESLLFEENLVSEELEQLFTSKPLQNDLDKFGDMSSIIFVRAKSLSVLKTLRISLEALGLPSVLKRFAIKDFCFQNASLIFCTTSTSYKLHRVEMKPLEVLVIDEAAQLKEAESIIPFQLSGIKHAILIGDECQLPAMVSSSVCDESGFGRSLFGRLSSLEHSKHLLNVQYRMHPSISLFPNYKFYQNQILDAENVTCKSYEKKYLSGPMFGPYSFINVVGGKEEKDEDERSLRNMVEVALVIKIVQNLYKAWQASRKKLTIGVVSPYAAQVVSIQEKLANKYEKLDGFSVKVKSIDGFQGGEEDIIILSTVRSNSNGTIGFLSSPQRTNVALTRARHCLWILGNERTLTNREHVWKELVCDARNRQCLFDADDDECLKMSIIATKKELDQLDDLVHGNSVYFKHEKWK</sequence>
<gene>
    <name evidence="1" type="ORF">L1987_10850</name>
</gene>
<comment type="caution">
    <text evidence="1">The sequence shown here is derived from an EMBL/GenBank/DDBJ whole genome shotgun (WGS) entry which is preliminary data.</text>
</comment>
<organism evidence="1 2">
    <name type="scientific">Smallanthus sonchifolius</name>
    <dbReference type="NCBI Taxonomy" id="185202"/>
    <lineage>
        <taxon>Eukaryota</taxon>
        <taxon>Viridiplantae</taxon>
        <taxon>Streptophyta</taxon>
        <taxon>Embryophyta</taxon>
        <taxon>Tracheophyta</taxon>
        <taxon>Spermatophyta</taxon>
        <taxon>Magnoliopsida</taxon>
        <taxon>eudicotyledons</taxon>
        <taxon>Gunneridae</taxon>
        <taxon>Pentapetalae</taxon>
        <taxon>asterids</taxon>
        <taxon>campanulids</taxon>
        <taxon>Asterales</taxon>
        <taxon>Asteraceae</taxon>
        <taxon>Asteroideae</taxon>
        <taxon>Heliantheae alliance</taxon>
        <taxon>Millerieae</taxon>
        <taxon>Smallanthus</taxon>
    </lineage>
</organism>
<reference evidence="1 2" key="2">
    <citation type="journal article" date="2022" name="Mol. Ecol. Resour.">
        <title>The genomes of chicory, endive, great burdock and yacon provide insights into Asteraceae paleo-polyploidization history and plant inulin production.</title>
        <authorList>
            <person name="Fan W."/>
            <person name="Wang S."/>
            <person name="Wang H."/>
            <person name="Wang A."/>
            <person name="Jiang F."/>
            <person name="Liu H."/>
            <person name="Zhao H."/>
            <person name="Xu D."/>
            <person name="Zhang Y."/>
        </authorList>
    </citation>
    <scope>NUCLEOTIDE SEQUENCE [LARGE SCALE GENOMIC DNA]</scope>
    <source>
        <strain evidence="2">cv. Yunnan</strain>
        <tissue evidence="1">Leaves</tissue>
    </source>
</reference>
<protein>
    <submittedName>
        <fullName evidence="1">Uncharacterized protein</fullName>
    </submittedName>
</protein>
<dbReference type="Proteomes" id="UP001056120">
    <property type="component" value="Linkage Group LG04"/>
</dbReference>
<reference evidence="2" key="1">
    <citation type="journal article" date="2022" name="Mol. Ecol. Resour.">
        <title>The genomes of chicory, endive, great burdock and yacon provide insights into Asteraceae palaeo-polyploidization history and plant inulin production.</title>
        <authorList>
            <person name="Fan W."/>
            <person name="Wang S."/>
            <person name="Wang H."/>
            <person name="Wang A."/>
            <person name="Jiang F."/>
            <person name="Liu H."/>
            <person name="Zhao H."/>
            <person name="Xu D."/>
            <person name="Zhang Y."/>
        </authorList>
    </citation>
    <scope>NUCLEOTIDE SEQUENCE [LARGE SCALE GENOMIC DNA]</scope>
    <source>
        <strain evidence="2">cv. Yunnan</strain>
    </source>
</reference>
<evidence type="ECO:0000313" key="1">
    <source>
        <dbReference type="EMBL" id="KAI3817063.1"/>
    </source>
</evidence>
<keyword evidence="2" id="KW-1185">Reference proteome</keyword>
<evidence type="ECO:0000313" key="2">
    <source>
        <dbReference type="Proteomes" id="UP001056120"/>
    </source>
</evidence>